<organism evidence="1">
    <name type="scientific">Podoviridae sp. ctIKM86</name>
    <dbReference type="NCBI Taxonomy" id="2827729"/>
    <lineage>
        <taxon>Viruses</taxon>
        <taxon>Duplodnaviria</taxon>
        <taxon>Heunggongvirae</taxon>
        <taxon>Uroviricota</taxon>
        <taxon>Caudoviricetes</taxon>
    </lineage>
</organism>
<accession>A0A8S5SNA3</accession>
<name>A0A8S5SNA3_9CAUD</name>
<dbReference type="EMBL" id="BK032631">
    <property type="protein sequence ID" value="DAF52283.1"/>
    <property type="molecule type" value="Genomic_DNA"/>
</dbReference>
<evidence type="ECO:0000313" key="1">
    <source>
        <dbReference type="EMBL" id="DAF52283.1"/>
    </source>
</evidence>
<reference evidence="1" key="1">
    <citation type="journal article" date="2021" name="Proc. Natl. Acad. Sci. U.S.A.">
        <title>A Catalog of Tens of Thousands of Viruses from Human Metagenomes Reveals Hidden Associations with Chronic Diseases.</title>
        <authorList>
            <person name="Tisza M.J."/>
            <person name="Buck C.B."/>
        </authorList>
    </citation>
    <scope>NUCLEOTIDE SEQUENCE</scope>
    <source>
        <strain evidence="1">CtIKM86</strain>
    </source>
</reference>
<proteinExistence type="predicted"/>
<sequence length="103" mass="11987">MIKDYEELRNKCDKAIQLRVALERLETNEDFKLIIKECFCNAYPVRCLNLSAQTNIPKDYRDALIFNARATSVLQKFLETIKIDADTATEQLKELNSINEEDN</sequence>
<evidence type="ECO:0008006" key="2">
    <source>
        <dbReference type="Google" id="ProtNLM"/>
    </source>
</evidence>
<protein>
    <recommendedName>
        <fullName evidence="2">Phage protein</fullName>
    </recommendedName>
</protein>